<dbReference type="InterPro" id="IPR001584">
    <property type="entry name" value="Integrase_cat-core"/>
</dbReference>
<protein>
    <recommendedName>
        <fullName evidence="2">Integrase catalytic domain-containing protein</fullName>
    </recommendedName>
</protein>
<proteinExistence type="predicted"/>
<dbReference type="InterPro" id="IPR036397">
    <property type="entry name" value="RNaseH_sf"/>
</dbReference>
<comment type="caution">
    <text evidence="3">The sequence shown here is derived from an EMBL/GenBank/DDBJ whole genome shotgun (WGS) entry which is preliminary data.</text>
</comment>
<gene>
    <name evidence="3" type="ORF">RJ640_031016</name>
</gene>
<dbReference type="InterPro" id="IPR054722">
    <property type="entry name" value="PolX-like_BBD"/>
</dbReference>
<dbReference type="GO" id="GO:0015074">
    <property type="term" value="P:DNA integration"/>
    <property type="evidence" value="ECO:0007669"/>
    <property type="project" value="InterPro"/>
</dbReference>
<dbReference type="PANTHER" id="PTHR42648:SF28">
    <property type="entry name" value="TRANSPOSON-ENCODED PROTEIN WITH RIBONUCLEASE H-LIKE AND RETROVIRUS ZINC FINGER-LIKE DOMAINS"/>
    <property type="match status" value="1"/>
</dbReference>
<feature type="domain" description="Integrase catalytic" evidence="2">
    <location>
        <begin position="297"/>
        <end position="391"/>
    </location>
</feature>
<dbReference type="GO" id="GO:0003676">
    <property type="term" value="F:nucleic acid binding"/>
    <property type="evidence" value="ECO:0007669"/>
    <property type="project" value="InterPro"/>
</dbReference>
<dbReference type="GO" id="GO:0006508">
    <property type="term" value="P:proteolysis"/>
    <property type="evidence" value="ECO:0007669"/>
    <property type="project" value="UniProtKB-KW"/>
</dbReference>
<dbReference type="PROSITE" id="PS50994">
    <property type="entry name" value="INTEGRASE"/>
    <property type="match status" value="1"/>
</dbReference>
<dbReference type="Pfam" id="PF14223">
    <property type="entry name" value="Retrotran_gag_2"/>
    <property type="match status" value="1"/>
</dbReference>
<keyword evidence="4" id="KW-1185">Reference proteome</keyword>
<dbReference type="Pfam" id="PF22936">
    <property type="entry name" value="Pol_BBD"/>
    <property type="match status" value="1"/>
</dbReference>
<evidence type="ECO:0000259" key="2">
    <source>
        <dbReference type="PROSITE" id="PS50994"/>
    </source>
</evidence>
<evidence type="ECO:0000313" key="4">
    <source>
        <dbReference type="Proteomes" id="UP001187471"/>
    </source>
</evidence>
<dbReference type="EMBL" id="JAVXUO010001983">
    <property type="protein sequence ID" value="KAK2977457.1"/>
    <property type="molecule type" value="Genomic_DNA"/>
</dbReference>
<reference evidence="3" key="1">
    <citation type="submission" date="2022-12" db="EMBL/GenBank/DDBJ databases">
        <title>Draft genome assemblies for two species of Escallonia (Escalloniales).</title>
        <authorList>
            <person name="Chanderbali A."/>
            <person name="Dervinis C."/>
            <person name="Anghel I."/>
            <person name="Soltis D."/>
            <person name="Soltis P."/>
            <person name="Zapata F."/>
        </authorList>
    </citation>
    <scope>NUCLEOTIDE SEQUENCE</scope>
    <source>
        <strain evidence="3">UCBG92.1500</strain>
        <tissue evidence="3">Leaf</tissue>
    </source>
</reference>
<evidence type="ECO:0000256" key="1">
    <source>
        <dbReference type="ARBA" id="ARBA00022670"/>
    </source>
</evidence>
<dbReference type="AlphaFoldDB" id="A0AA88QYE5"/>
<name>A0AA88QYE5_9ASTE</name>
<dbReference type="SUPFAM" id="SSF53098">
    <property type="entry name" value="Ribonuclease H-like"/>
    <property type="match status" value="1"/>
</dbReference>
<keyword evidence="1" id="KW-0645">Protease</keyword>
<dbReference type="PANTHER" id="PTHR42648">
    <property type="entry name" value="TRANSPOSASE, PUTATIVE-RELATED"/>
    <property type="match status" value="1"/>
</dbReference>
<dbReference type="InterPro" id="IPR012337">
    <property type="entry name" value="RNaseH-like_sf"/>
</dbReference>
<keyword evidence="1" id="KW-0378">Hydrolase</keyword>
<sequence length="391" mass="44004">MAAEGKGKIEKFNVAFNISKEKTIAAVMQALEKLYEKPFASNKVFLIKRLFNMRMSENNSVVDHPNDFNGVTNQLEYVSINFDDEIRTLLFLCSLPDSSNNLVMTVSNFTVSGMLTLDDVVSSMMNDEIQRKTIGDCISSSTALSVDSRVDDNSKVWYVDSGALIHCTPHMDCFCDYIHGNYGPVTIENGYRCNIVGKGKVEIKLSNRGTLVLNDVRHSPELQKSLISISGLNQNQKTTLWHHRLGHLSERIIRILHSKNALPGMKNIQLDFSEGCVYGKQKTGLVENETGNKIKCLKHDNGGEYRDGGFQKYCSNNDIRLIRTVKRTPQENGLAERMNRTIMERAMCMMIHVDLPLYFWAAIGDTAIYLINISPMSALNGGIPEEEWSDK</sequence>
<accession>A0AA88QYE5</accession>
<organism evidence="3 4">
    <name type="scientific">Escallonia rubra</name>
    <dbReference type="NCBI Taxonomy" id="112253"/>
    <lineage>
        <taxon>Eukaryota</taxon>
        <taxon>Viridiplantae</taxon>
        <taxon>Streptophyta</taxon>
        <taxon>Embryophyta</taxon>
        <taxon>Tracheophyta</taxon>
        <taxon>Spermatophyta</taxon>
        <taxon>Magnoliopsida</taxon>
        <taxon>eudicotyledons</taxon>
        <taxon>Gunneridae</taxon>
        <taxon>Pentapetalae</taxon>
        <taxon>asterids</taxon>
        <taxon>campanulids</taxon>
        <taxon>Escalloniales</taxon>
        <taxon>Escalloniaceae</taxon>
        <taxon>Escallonia</taxon>
    </lineage>
</organism>
<dbReference type="Proteomes" id="UP001187471">
    <property type="component" value="Unassembled WGS sequence"/>
</dbReference>
<evidence type="ECO:0000313" key="3">
    <source>
        <dbReference type="EMBL" id="KAK2977457.1"/>
    </source>
</evidence>
<dbReference type="GO" id="GO:0008233">
    <property type="term" value="F:peptidase activity"/>
    <property type="evidence" value="ECO:0007669"/>
    <property type="project" value="UniProtKB-KW"/>
</dbReference>
<dbReference type="InterPro" id="IPR039537">
    <property type="entry name" value="Retrotran_Ty1/copia-like"/>
</dbReference>
<dbReference type="Gene3D" id="3.30.420.10">
    <property type="entry name" value="Ribonuclease H-like superfamily/Ribonuclease H"/>
    <property type="match status" value="1"/>
</dbReference>